<dbReference type="RefSeq" id="WP_344036542.1">
    <property type="nucleotide sequence ID" value="NZ_BAAAKE010000005.1"/>
</dbReference>
<feature type="region of interest" description="Disordered" evidence="1">
    <location>
        <begin position="1"/>
        <end position="29"/>
    </location>
</feature>
<dbReference type="EMBL" id="JBHSJB010000007">
    <property type="protein sequence ID" value="MFC5053676.1"/>
    <property type="molecule type" value="Genomic_DNA"/>
</dbReference>
<evidence type="ECO:0000256" key="1">
    <source>
        <dbReference type="SAM" id="MobiDB-lite"/>
    </source>
</evidence>
<reference evidence="3" key="1">
    <citation type="journal article" date="2019" name="Int. J. Syst. Evol. Microbiol.">
        <title>The Global Catalogue of Microorganisms (GCM) 10K type strain sequencing project: providing services to taxonomists for standard genome sequencing and annotation.</title>
        <authorList>
            <consortium name="The Broad Institute Genomics Platform"/>
            <consortium name="The Broad Institute Genome Sequencing Center for Infectious Disease"/>
            <person name="Wu L."/>
            <person name="Ma J."/>
        </authorList>
    </citation>
    <scope>NUCLEOTIDE SEQUENCE [LARGE SCALE GENOMIC DNA]</scope>
    <source>
        <strain evidence="3">KCTC 12848</strain>
    </source>
</reference>
<dbReference type="Proteomes" id="UP001595833">
    <property type="component" value="Unassembled WGS sequence"/>
</dbReference>
<comment type="caution">
    <text evidence="2">The sequence shown here is derived from an EMBL/GenBank/DDBJ whole genome shotgun (WGS) entry which is preliminary data.</text>
</comment>
<organism evidence="2 3">
    <name type="scientific">Saccharothrix xinjiangensis</name>
    <dbReference type="NCBI Taxonomy" id="204798"/>
    <lineage>
        <taxon>Bacteria</taxon>
        <taxon>Bacillati</taxon>
        <taxon>Actinomycetota</taxon>
        <taxon>Actinomycetes</taxon>
        <taxon>Pseudonocardiales</taxon>
        <taxon>Pseudonocardiaceae</taxon>
        <taxon>Saccharothrix</taxon>
    </lineage>
</organism>
<accession>A0ABV9XUB0</accession>
<evidence type="ECO:0000313" key="2">
    <source>
        <dbReference type="EMBL" id="MFC5053676.1"/>
    </source>
</evidence>
<sequence>MTTTNQRYRPDSYPYYLHPDEREQNRAANKRKEALAAVRDGQVTWLPAGDGRIARFGLNGTTRAAREIQNIELRIALCELRNSKQIRINEETGAVTAVQS</sequence>
<gene>
    <name evidence="2" type="ORF">ACFPFM_07880</name>
</gene>
<proteinExistence type="predicted"/>
<name>A0ABV9XUB0_9PSEU</name>
<keyword evidence="3" id="KW-1185">Reference proteome</keyword>
<protein>
    <submittedName>
        <fullName evidence="2">Uncharacterized protein</fullName>
    </submittedName>
</protein>
<feature type="compositionally biased region" description="Basic and acidic residues" evidence="1">
    <location>
        <begin position="18"/>
        <end position="29"/>
    </location>
</feature>
<evidence type="ECO:0000313" key="3">
    <source>
        <dbReference type="Proteomes" id="UP001595833"/>
    </source>
</evidence>